<reference evidence="2" key="1">
    <citation type="submission" date="2021-02" db="EMBL/GenBank/DDBJ databases">
        <authorList>
            <person name="Nowell W R."/>
        </authorList>
    </citation>
    <scope>NUCLEOTIDE SEQUENCE</scope>
</reference>
<dbReference type="InterPro" id="IPR036404">
    <property type="entry name" value="Jacalin-like_lectin_dom_sf"/>
</dbReference>
<keyword evidence="1" id="KW-0175">Coiled coil</keyword>
<dbReference type="InterPro" id="IPR021917">
    <property type="entry name" value="Unchr_Zn-peptidase-like"/>
</dbReference>
<comment type="caution">
    <text evidence="2">The sequence shown here is derived from an EMBL/GenBank/DDBJ whole genome shotgun (WGS) entry which is preliminary data.</text>
</comment>
<keyword evidence="3" id="KW-1185">Reference proteome</keyword>
<dbReference type="Proteomes" id="UP000663828">
    <property type="component" value="Unassembled WGS sequence"/>
</dbReference>
<gene>
    <name evidence="2" type="ORF">XAT740_LOCUS36936</name>
</gene>
<dbReference type="SUPFAM" id="SSF51101">
    <property type="entry name" value="Mannose-binding lectins"/>
    <property type="match status" value="1"/>
</dbReference>
<evidence type="ECO:0000256" key="1">
    <source>
        <dbReference type="SAM" id="Coils"/>
    </source>
</evidence>
<name>A0A815PQM8_ADIRI</name>
<dbReference type="AlphaFoldDB" id="A0A815PQM8"/>
<dbReference type="Gene3D" id="2.100.10.30">
    <property type="entry name" value="Jacalin-like lectin domain"/>
    <property type="match status" value="1"/>
</dbReference>
<evidence type="ECO:0000313" key="2">
    <source>
        <dbReference type="EMBL" id="CAF1452038.1"/>
    </source>
</evidence>
<evidence type="ECO:0000313" key="3">
    <source>
        <dbReference type="Proteomes" id="UP000663828"/>
    </source>
</evidence>
<proteinExistence type="predicted"/>
<feature type="coiled-coil region" evidence="1">
    <location>
        <begin position="887"/>
        <end position="944"/>
    </location>
</feature>
<dbReference type="EMBL" id="CAJNOR010003835">
    <property type="protein sequence ID" value="CAF1452038.1"/>
    <property type="molecule type" value="Genomic_DNA"/>
</dbReference>
<accession>A0A815PQM8</accession>
<dbReference type="GO" id="GO:0005737">
    <property type="term" value="C:cytoplasm"/>
    <property type="evidence" value="ECO:0007669"/>
    <property type="project" value="TreeGrafter"/>
</dbReference>
<protein>
    <submittedName>
        <fullName evidence="2">Uncharacterized protein</fullName>
    </submittedName>
</protein>
<sequence>MISSVNYVPLLQNPPLNLCILVGCDSPLTFDDTPDCQYPPNLDTAIKKLRLAGYLWQAYTASQIFSNGFGHRTFRLDESYQRDTLSGEDQSQRQTAMIHVLKSKYTTAQIRHPSRAQQNLNGKNKNILFDIALEAIRSEFQEERNYVAVLLLDSHYEDNLITGHATLGSGSIDAQYSVGIFGSHNLFSWPATLEDVIPCFTNERDVDTKHCGIDAEGDKYWIACNVGLGAVLHEIGHALGCPYEQNGVMMRDYIRLNRSFCVVEPPGPPALDGYGILLKSTNGILAIEFYLEHDKVAKSWIDYLENPPAEVILWKEELRSRVNGEVHSGLALDGLEFFTKEHSVLFGKRGGSPHDFPMENGEFIQGFGVQSGVWIDAVQIITNKKRSEWFGDIAGGSEYKLTIPDHGVNQRFDTLIRNMGYAQSIELIQPTSDHDKTSCLIYPIFDRFCSHILPNIHDLVECLTFESISMERILSVGHYPHLRKLIIINIEPEFVMRYFIDESRFAHIFKHQITHLKLSINDPERTQSMVELSTTVFARIFSMFTSVTELDFGSAGTRRYHARLNIAGLPSTTYFPSTILVLRISVDTFDDCLCLLDGRLARLRRFVVQTSNIFNSKPISDNPILTTMKSFSLTSHQIIDTNHYESQIIPLLRRMIYLEELMLRLTVDKRSTIIDSTHLNNEILPYLPQLQTFTFNIVTYTTAISESYWKKINQIQHMFYNGKSHELICYIDKYRRGKARSHIYSVPYTLNDFRDLSSNFPGGLFTHVQDISLMEIYSAFEHDFFIEIARSFPFLTYLFVLNRIPQKHKQRTSSFVEFPNLTHLTFSTISIDYAEQFLVDTNTRLPRLMELRIDYEPLEIVTERFSRNATRLNCSNIQRLILYKPMLKELEKEKATLEEDLDKALEKGENAENNEDAAKQNTIADNIESDIEDLDKEIAKKKDEAVVPLMICWEDSLILKVIFSLMVDYSAGIPKYKDKAGVN</sequence>
<organism evidence="2 3">
    <name type="scientific">Adineta ricciae</name>
    <name type="common">Rotifer</name>
    <dbReference type="NCBI Taxonomy" id="249248"/>
    <lineage>
        <taxon>Eukaryota</taxon>
        <taxon>Metazoa</taxon>
        <taxon>Spiralia</taxon>
        <taxon>Gnathifera</taxon>
        <taxon>Rotifera</taxon>
        <taxon>Eurotatoria</taxon>
        <taxon>Bdelloidea</taxon>
        <taxon>Adinetida</taxon>
        <taxon>Adinetidae</taxon>
        <taxon>Adineta</taxon>
    </lineage>
</organism>
<dbReference type="Pfam" id="PF12044">
    <property type="entry name" value="Metallopep"/>
    <property type="match status" value="1"/>
</dbReference>
<dbReference type="PANTHER" id="PTHR21054:SF2">
    <property type="entry name" value="MIP04191P"/>
    <property type="match status" value="1"/>
</dbReference>
<dbReference type="InterPro" id="IPR053002">
    <property type="entry name" value="Metalloproteinase_M10B"/>
</dbReference>
<dbReference type="PANTHER" id="PTHR21054">
    <property type="entry name" value="ZINC METALLOPROTEINASE-RELATED"/>
    <property type="match status" value="1"/>
</dbReference>